<dbReference type="InterPro" id="IPR011009">
    <property type="entry name" value="Kinase-like_dom_sf"/>
</dbReference>
<feature type="binding site" evidence="6">
    <location>
        <position position="160"/>
    </location>
    <ligand>
        <name>ATP</name>
        <dbReference type="ChEBI" id="CHEBI:30616"/>
    </ligand>
</feature>
<feature type="domain" description="Protein kinase" evidence="8">
    <location>
        <begin position="130"/>
        <end position="438"/>
    </location>
</feature>
<feature type="region of interest" description="Disordered" evidence="7">
    <location>
        <begin position="1"/>
        <end position="21"/>
    </location>
</feature>
<keyword evidence="1" id="KW-0723">Serine/threonine-protein kinase</keyword>
<dbReference type="InterPro" id="IPR017441">
    <property type="entry name" value="Protein_kinase_ATP_BS"/>
</dbReference>
<dbReference type="CDD" id="cd00180">
    <property type="entry name" value="PKc"/>
    <property type="match status" value="1"/>
</dbReference>
<dbReference type="InterPro" id="IPR000719">
    <property type="entry name" value="Prot_kinase_dom"/>
</dbReference>
<dbReference type="SUPFAM" id="SSF56112">
    <property type="entry name" value="Protein kinase-like (PK-like)"/>
    <property type="match status" value="1"/>
</dbReference>
<protein>
    <recommendedName>
        <fullName evidence="8">Protein kinase domain-containing protein</fullName>
    </recommendedName>
</protein>
<evidence type="ECO:0000313" key="9">
    <source>
        <dbReference type="EMBL" id="KAL3113713.1"/>
    </source>
</evidence>
<evidence type="ECO:0000256" key="4">
    <source>
        <dbReference type="ARBA" id="ARBA00022777"/>
    </source>
</evidence>
<sequence>MSAPSKGIPPPPLPNTCQKRQHQSTKAPHTLAFAREKHFAHCDKLLDISWFFTLLDISWLGQFVAWTFRGLDISWLGQFVAWTFRGLDNSWLGHFVAWTFCGFSISNSMASTSTAADEHNILGKCIKDKYVVLKQIGQGGFGRVYLCENKYVRGQRYALKMIPMPKGGRHHHSVNPKAEIEIHRDLAKEKGRRFVKILDDFELDGTVFIVMEYCEEGSLKDYVTKHRTPMDILLATDVLLQLADALRLMHFKKIMHRDLTASNVLIREVSRGQNDDVKRLHVKITDFGLSKRDVHGQLRTMLGTPAFMAPEVRAGKYTMSADVFSLGSIFFLLLTRKYLPGANQMAMPSPADEQQKRMGNRIQQKQQQLQQQYLDLECIWNNVWSKNESVRALYPPTVHASLKSFMVGLLCREDNRIMLDEIECCDFIKWYRLNRPVLDPEMDELCCSASLSGTPAGTVSISAAGMAIGTARRQSRSGGAGAGIAYAGGAAGDRGGGGGMAAAGGGAGGADFNNRDSALGSDNPTSRSGTSRCRHPQIDPDTGRCRTCSYRPTSSTRTATATASLMDSGRPMAVASTRALQPHSVRFEQTPLPPGTRPNNTMGPPSAPTAFSAPAIYATTSNSRRNTNATIGRGSGDKENIVPSTATAAATMPRPSTATVPCLSTARCAMWPLPSTVHLQNYVGTNEFGRCTFRRPASTSAAAVLPLAGAGAVVAASGDHRHNNLCVILEKTRSKLDTTVECVAELWRTADGTAQEFRLYEPVHRHLPCPARNDQLVAKAELLARIRSADELAQNRMARAAYDTLCSFYKLAESKINQAYVEEIVDERKWRLELRWNGFINVYEGPRTARELELKLVARQKTEWGPFDEVKGADPLSRADRSRLDELASLLRTEVNKSVWRRRQFDSDLAGGAGGGGHQQQPRNLRCTIYTRGYT</sequence>
<keyword evidence="10" id="KW-1185">Reference proteome</keyword>
<evidence type="ECO:0000256" key="5">
    <source>
        <dbReference type="ARBA" id="ARBA00022840"/>
    </source>
</evidence>
<proteinExistence type="predicted"/>
<dbReference type="EMBL" id="JBICBT010000438">
    <property type="protein sequence ID" value="KAL3113713.1"/>
    <property type="molecule type" value="Genomic_DNA"/>
</dbReference>
<feature type="region of interest" description="Disordered" evidence="7">
    <location>
        <begin position="513"/>
        <end position="559"/>
    </location>
</feature>
<gene>
    <name evidence="9" type="ORF">niasHT_019864</name>
</gene>
<comment type="caution">
    <text evidence="9">The sequence shown here is derived from an EMBL/GenBank/DDBJ whole genome shotgun (WGS) entry which is preliminary data.</text>
</comment>
<dbReference type="GO" id="GO:0004674">
    <property type="term" value="F:protein serine/threonine kinase activity"/>
    <property type="evidence" value="ECO:0007669"/>
    <property type="project" value="UniProtKB-KW"/>
</dbReference>
<evidence type="ECO:0000256" key="2">
    <source>
        <dbReference type="ARBA" id="ARBA00022679"/>
    </source>
</evidence>
<evidence type="ECO:0000256" key="6">
    <source>
        <dbReference type="PROSITE-ProRule" id="PRU10141"/>
    </source>
</evidence>
<dbReference type="Gene3D" id="1.10.510.10">
    <property type="entry name" value="Transferase(Phosphotransferase) domain 1"/>
    <property type="match status" value="1"/>
</dbReference>
<dbReference type="GO" id="GO:0005524">
    <property type="term" value="F:ATP binding"/>
    <property type="evidence" value="ECO:0007669"/>
    <property type="project" value="UniProtKB-UniRule"/>
</dbReference>
<dbReference type="PROSITE" id="PS50011">
    <property type="entry name" value="PROTEIN_KINASE_DOM"/>
    <property type="match status" value="1"/>
</dbReference>
<dbReference type="PROSITE" id="PS00107">
    <property type="entry name" value="PROTEIN_KINASE_ATP"/>
    <property type="match status" value="1"/>
</dbReference>
<name>A0ABD2LEY1_9BILA</name>
<feature type="compositionally biased region" description="Low complexity" evidence="7">
    <location>
        <begin position="621"/>
        <end position="630"/>
    </location>
</feature>
<organism evidence="9 10">
    <name type="scientific">Heterodera trifolii</name>
    <dbReference type="NCBI Taxonomy" id="157864"/>
    <lineage>
        <taxon>Eukaryota</taxon>
        <taxon>Metazoa</taxon>
        <taxon>Ecdysozoa</taxon>
        <taxon>Nematoda</taxon>
        <taxon>Chromadorea</taxon>
        <taxon>Rhabditida</taxon>
        <taxon>Tylenchina</taxon>
        <taxon>Tylenchomorpha</taxon>
        <taxon>Tylenchoidea</taxon>
        <taxon>Heteroderidae</taxon>
        <taxon>Heteroderinae</taxon>
        <taxon>Heterodera</taxon>
    </lineage>
</organism>
<dbReference type="Pfam" id="PF00069">
    <property type="entry name" value="Pkinase"/>
    <property type="match status" value="1"/>
</dbReference>
<evidence type="ECO:0000259" key="8">
    <source>
        <dbReference type="PROSITE" id="PS50011"/>
    </source>
</evidence>
<keyword evidence="4" id="KW-0418">Kinase</keyword>
<evidence type="ECO:0000313" key="10">
    <source>
        <dbReference type="Proteomes" id="UP001620626"/>
    </source>
</evidence>
<keyword evidence="2" id="KW-0808">Transferase</keyword>
<keyword evidence="5 6" id="KW-0067">ATP-binding</keyword>
<evidence type="ECO:0000256" key="3">
    <source>
        <dbReference type="ARBA" id="ARBA00022741"/>
    </source>
</evidence>
<dbReference type="InterPro" id="IPR008266">
    <property type="entry name" value="Tyr_kinase_AS"/>
</dbReference>
<dbReference type="PANTHER" id="PTHR24345">
    <property type="entry name" value="SERINE/THREONINE-PROTEIN KINASE PLK"/>
    <property type="match status" value="1"/>
</dbReference>
<dbReference type="PANTHER" id="PTHR24345:SF91">
    <property type="entry name" value="SERINE_THREONINE-PROTEIN KINASE PLK4"/>
    <property type="match status" value="1"/>
</dbReference>
<keyword evidence="3 6" id="KW-0547">Nucleotide-binding</keyword>
<feature type="region of interest" description="Disordered" evidence="7">
    <location>
        <begin position="621"/>
        <end position="640"/>
    </location>
</feature>
<accession>A0ABD2LEY1</accession>
<dbReference type="Proteomes" id="UP001620626">
    <property type="component" value="Unassembled WGS sequence"/>
</dbReference>
<dbReference type="AlphaFoldDB" id="A0ABD2LEY1"/>
<reference evidence="9 10" key="1">
    <citation type="submission" date="2024-10" db="EMBL/GenBank/DDBJ databases">
        <authorList>
            <person name="Kim D."/>
        </authorList>
    </citation>
    <scope>NUCLEOTIDE SEQUENCE [LARGE SCALE GENOMIC DNA]</scope>
    <source>
        <strain evidence="9">BH-2024</strain>
    </source>
</reference>
<feature type="compositionally biased region" description="Polar residues" evidence="7">
    <location>
        <begin position="520"/>
        <end position="531"/>
    </location>
</feature>
<dbReference type="PROSITE" id="PS00109">
    <property type="entry name" value="PROTEIN_KINASE_TYR"/>
    <property type="match status" value="1"/>
</dbReference>
<evidence type="ECO:0000256" key="7">
    <source>
        <dbReference type="SAM" id="MobiDB-lite"/>
    </source>
</evidence>
<evidence type="ECO:0000256" key="1">
    <source>
        <dbReference type="ARBA" id="ARBA00022527"/>
    </source>
</evidence>